<dbReference type="InterPro" id="IPR012338">
    <property type="entry name" value="Beta-lactam/transpept-like"/>
</dbReference>
<comment type="caution">
    <text evidence="13">The sequence shown here is derived from an EMBL/GenBank/DDBJ whole genome shotgun (WGS) entry which is preliminary data.</text>
</comment>
<dbReference type="Proteomes" id="UP001183410">
    <property type="component" value="Unassembled WGS sequence"/>
</dbReference>
<keyword evidence="3 13" id="KW-0328">Glycosyltransferase</keyword>
<dbReference type="InterPro" id="IPR023346">
    <property type="entry name" value="Lysozyme-like_dom_sf"/>
</dbReference>
<evidence type="ECO:0000256" key="9">
    <source>
        <dbReference type="SAM" id="MobiDB-lite"/>
    </source>
</evidence>
<feature type="compositionally biased region" description="Basic residues" evidence="9">
    <location>
        <begin position="1"/>
        <end position="15"/>
    </location>
</feature>
<name>A0ABU2JQ31_9ACTN</name>
<evidence type="ECO:0000259" key="12">
    <source>
        <dbReference type="Pfam" id="PF00912"/>
    </source>
</evidence>
<keyword evidence="5" id="KW-0378">Hydrolase</keyword>
<evidence type="ECO:0000256" key="6">
    <source>
        <dbReference type="ARBA" id="ARBA00023268"/>
    </source>
</evidence>
<evidence type="ECO:0000259" key="11">
    <source>
        <dbReference type="Pfam" id="PF00905"/>
    </source>
</evidence>
<feature type="compositionally biased region" description="Low complexity" evidence="9">
    <location>
        <begin position="863"/>
        <end position="877"/>
    </location>
</feature>
<dbReference type="PANTHER" id="PTHR32282:SF34">
    <property type="entry name" value="PENICILLIN-BINDING PROTEIN 1A"/>
    <property type="match status" value="1"/>
</dbReference>
<feature type="compositionally biased region" description="Acidic residues" evidence="9">
    <location>
        <begin position="801"/>
        <end position="841"/>
    </location>
</feature>
<feature type="region of interest" description="Disordered" evidence="9">
    <location>
        <begin position="772"/>
        <end position="902"/>
    </location>
</feature>
<dbReference type="GO" id="GO:0016757">
    <property type="term" value="F:glycosyltransferase activity"/>
    <property type="evidence" value="ECO:0007669"/>
    <property type="project" value="UniProtKB-KW"/>
</dbReference>
<feature type="transmembrane region" description="Helical" evidence="10">
    <location>
        <begin position="115"/>
        <end position="136"/>
    </location>
</feature>
<evidence type="ECO:0000256" key="7">
    <source>
        <dbReference type="ARBA" id="ARBA00034000"/>
    </source>
</evidence>
<dbReference type="Gene3D" id="1.10.3810.10">
    <property type="entry name" value="Biosynthetic peptidoglycan transglycosylase-like"/>
    <property type="match status" value="1"/>
</dbReference>
<feature type="compositionally biased region" description="Pro residues" evidence="9">
    <location>
        <begin position="25"/>
        <end position="40"/>
    </location>
</feature>
<keyword evidence="4 13" id="KW-0808">Transferase</keyword>
<dbReference type="InterPro" id="IPR036950">
    <property type="entry name" value="PBP_transglycosylase"/>
</dbReference>
<feature type="compositionally biased region" description="Polar residues" evidence="9">
    <location>
        <begin position="892"/>
        <end position="902"/>
    </location>
</feature>
<evidence type="ECO:0000256" key="8">
    <source>
        <dbReference type="ARBA" id="ARBA00049902"/>
    </source>
</evidence>
<reference evidence="14" key="1">
    <citation type="submission" date="2023-07" db="EMBL/GenBank/DDBJ databases">
        <title>30 novel species of actinomycetes from the DSMZ collection.</title>
        <authorList>
            <person name="Nouioui I."/>
        </authorList>
    </citation>
    <scope>NUCLEOTIDE SEQUENCE [LARGE SCALE GENOMIC DNA]</scope>
    <source>
        <strain evidence="14">DSM 44915</strain>
    </source>
</reference>
<keyword evidence="14" id="KW-1185">Reference proteome</keyword>
<keyword evidence="2" id="KW-0645">Protease</keyword>
<gene>
    <name evidence="13" type="ORF">RM844_12410</name>
</gene>
<evidence type="ECO:0000256" key="10">
    <source>
        <dbReference type="SAM" id="Phobius"/>
    </source>
</evidence>
<feature type="compositionally biased region" description="Basic and acidic residues" evidence="9">
    <location>
        <begin position="86"/>
        <end position="95"/>
    </location>
</feature>
<dbReference type="RefSeq" id="WP_311667147.1">
    <property type="nucleotide sequence ID" value="NZ_JAVREO010000006.1"/>
</dbReference>
<feature type="compositionally biased region" description="Basic residues" evidence="9">
    <location>
        <begin position="55"/>
        <end position="64"/>
    </location>
</feature>
<organism evidence="13 14">
    <name type="scientific">Streptomyces chisholmiae</name>
    <dbReference type="NCBI Taxonomy" id="3075540"/>
    <lineage>
        <taxon>Bacteria</taxon>
        <taxon>Bacillati</taxon>
        <taxon>Actinomycetota</taxon>
        <taxon>Actinomycetes</taxon>
        <taxon>Kitasatosporales</taxon>
        <taxon>Streptomycetaceae</taxon>
        <taxon>Streptomyces</taxon>
    </lineage>
</organism>
<dbReference type="EC" id="2.4.-.-" evidence="13"/>
<dbReference type="SUPFAM" id="SSF56601">
    <property type="entry name" value="beta-lactamase/transpeptidase-like"/>
    <property type="match status" value="1"/>
</dbReference>
<evidence type="ECO:0000313" key="14">
    <source>
        <dbReference type="Proteomes" id="UP001183410"/>
    </source>
</evidence>
<dbReference type="EMBL" id="JAVREO010000006">
    <property type="protein sequence ID" value="MDT0267093.1"/>
    <property type="molecule type" value="Genomic_DNA"/>
</dbReference>
<evidence type="ECO:0000256" key="3">
    <source>
        <dbReference type="ARBA" id="ARBA00022676"/>
    </source>
</evidence>
<comment type="catalytic activity">
    <reaction evidence="7">
        <text>Preferential cleavage: (Ac)2-L-Lys-D-Ala-|-D-Ala. Also transpeptidation of peptidyl-alanyl moieties that are N-acyl substituents of D-alanine.</text>
        <dbReference type="EC" id="3.4.16.4"/>
    </reaction>
</comment>
<protein>
    <submittedName>
        <fullName evidence="13">Transglycosylase domain-containing protein</fullName>
        <ecNumber evidence="13">2.4.-.-</ecNumber>
    </submittedName>
</protein>
<keyword evidence="6" id="KW-0511">Multifunctional enzyme</keyword>
<feature type="region of interest" description="Disordered" evidence="9">
    <location>
        <begin position="1"/>
        <end position="95"/>
    </location>
</feature>
<dbReference type="PANTHER" id="PTHR32282">
    <property type="entry name" value="BINDING PROTEIN TRANSPEPTIDASE, PUTATIVE-RELATED"/>
    <property type="match status" value="1"/>
</dbReference>
<dbReference type="Pfam" id="PF00905">
    <property type="entry name" value="Transpeptidase"/>
    <property type="match status" value="1"/>
</dbReference>
<dbReference type="SUPFAM" id="SSF53955">
    <property type="entry name" value="Lysozyme-like"/>
    <property type="match status" value="1"/>
</dbReference>
<evidence type="ECO:0000313" key="13">
    <source>
        <dbReference type="EMBL" id="MDT0267093.1"/>
    </source>
</evidence>
<proteinExistence type="predicted"/>
<evidence type="ECO:0000256" key="2">
    <source>
        <dbReference type="ARBA" id="ARBA00022670"/>
    </source>
</evidence>
<dbReference type="Gene3D" id="3.40.710.10">
    <property type="entry name" value="DD-peptidase/beta-lactamase superfamily"/>
    <property type="match status" value="1"/>
</dbReference>
<sequence>MSEHRRKPPQSRGRRAASSGRRAEPPPAPPAAPVDGPPGVPGQRAHGSRAEARRAAQRGGRRRAGGAAGTAASAAEGASGGRRRRAEPTGRKRLIDYPRANKRGLRRWVPSWKQVVGSAVAFFGLMVGLVGLAYAMTEIPDPNQLAQQQSNVYYWSDDTRMVVSGGEVNRQEIPYEEIPEAMRHSVVAAENATFWDDSGIDPMGIGRAVLNMARGGDVQSGSTITQQYVKNMYLTQDQTLERKARELLLSIKVGAERSKTEILAGYLNTAYYGRGAHGLQAAAQAYFGVDAVDLDPSQCAFLTNLLKGPSLYDPWNLQGEPDEGNLERAQGRWEYVVERRVEVGNLDQAEAAEMEFPEINEPTPAMDKEGQIGYLTSLVDQFLISEGIVTEQQLSTGGLQIHTTFNPRMMEQMEASVEAVKEEHIDPEARDEDRHVQFGAASVIPGDGAIVAIYGGAGYPEHYVNNANSPNAQVGSTFKPFVLAAAMQEGIRDPEGPPEQSREERIQLSPESVYLSEDGLQINQYNGETLYVEDAETGEDITWEQANFEGKSPGELTLRESMEVSANSPFVQLGMDIGPATVAEVAEAAGLLPDSLGPANDTVPSFALGVSTPGPIRMATAYATFAAGGERAEPYSVTRVEFPDGESYEYETETQRAFEAAVANNVNDVLVSVVESEQGSGHEIVRQGFDKPAAGKTGTTDDNKSAWFVGYTPHLSTSVGMWRIASDPEDLREDEEAGFMSMYDTAGMTRINGSSLPLQVWLGFMREATADHEPTEFPEAPEIGETIWGGGAESPPPPPPEETEAPPEEETEEPEAPEEPEESEDPEPSDPPTGEEPDPEPTDPCMPWTPNCEEQGDPGGTDPGTSDGPGNTTDPGTSEGPEGTDPGENGDPGSSNSVFPWD</sequence>
<dbReference type="InterPro" id="IPR001460">
    <property type="entry name" value="PCN-bd_Tpept"/>
</dbReference>
<keyword evidence="1" id="KW-0121">Carboxypeptidase</keyword>
<evidence type="ECO:0000256" key="4">
    <source>
        <dbReference type="ARBA" id="ARBA00022679"/>
    </source>
</evidence>
<keyword evidence="10" id="KW-0812">Transmembrane</keyword>
<dbReference type="InterPro" id="IPR050396">
    <property type="entry name" value="Glycosyltr_51/Transpeptidase"/>
</dbReference>
<feature type="domain" description="Glycosyl transferase family 51" evidence="12">
    <location>
        <begin position="166"/>
        <end position="339"/>
    </location>
</feature>
<comment type="catalytic activity">
    <reaction evidence="8">
        <text>[GlcNAc-(1-&gt;4)-Mur2Ac(oyl-L-Ala-gamma-D-Glu-L-Lys-D-Ala-D-Ala)](n)-di-trans,octa-cis-undecaprenyl diphosphate + beta-D-GlcNAc-(1-&gt;4)-Mur2Ac(oyl-L-Ala-gamma-D-Glu-L-Lys-D-Ala-D-Ala)-di-trans,octa-cis-undecaprenyl diphosphate = [GlcNAc-(1-&gt;4)-Mur2Ac(oyl-L-Ala-gamma-D-Glu-L-Lys-D-Ala-D-Ala)](n+1)-di-trans,octa-cis-undecaprenyl diphosphate + di-trans,octa-cis-undecaprenyl diphosphate + H(+)</text>
        <dbReference type="Rhea" id="RHEA:23708"/>
        <dbReference type="Rhea" id="RHEA-COMP:9602"/>
        <dbReference type="Rhea" id="RHEA-COMP:9603"/>
        <dbReference type="ChEBI" id="CHEBI:15378"/>
        <dbReference type="ChEBI" id="CHEBI:58405"/>
        <dbReference type="ChEBI" id="CHEBI:60033"/>
        <dbReference type="ChEBI" id="CHEBI:78435"/>
        <dbReference type="EC" id="2.4.99.28"/>
    </reaction>
</comment>
<dbReference type="Pfam" id="PF00912">
    <property type="entry name" value="Transgly"/>
    <property type="match status" value="1"/>
</dbReference>
<feature type="domain" description="Penicillin-binding protein transpeptidase" evidence="11">
    <location>
        <begin position="536"/>
        <end position="714"/>
    </location>
</feature>
<evidence type="ECO:0000256" key="1">
    <source>
        <dbReference type="ARBA" id="ARBA00022645"/>
    </source>
</evidence>
<dbReference type="InterPro" id="IPR001264">
    <property type="entry name" value="Glyco_trans_51"/>
</dbReference>
<keyword evidence="10" id="KW-1133">Transmembrane helix</keyword>
<evidence type="ECO:0000256" key="5">
    <source>
        <dbReference type="ARBA" id="ARBA00022801"/>
    </source>
</evidence>
<accession>A0ABU2JQ31</accession>
<keyword evidence="10" id="KW-0472">Membrane</keyword>